<dbReference type="Proteomes" id="UP000492821">
    <property type="component" value="Unassembled WGS sequence"/>
</dbReference>
<dbReference type="WBParaSite" id="Pan_g7806.t1">
    <property type="protein sequence ID" value="Pan_g7806.t1"/>
    <property type="gene ID" value="Pan_g7806"/>
</dbReference>
<evidence type="ECO:0000256" key="1">
    <source>
        <dbReference type="SAM" id="Phobius"/>
    </source>
</evidence>
<keyword evidence="1" id="KW-0812">Transmembrane</keyword>
<feature type="transmembrane region" description="Helical" evidence="1">
    <location>
        <begin position="33"/>
        <end position="54"/>
    </location>
</feature>
<keyword evidence="2" id="KW-1185">Reference proteome</keyword>
<organism evidence="2 3">
    <name type="scientific">Panagrellus redivivus</name>
    <name type="common">Microworm</name>
    <dbReference type="NCBI Taxonomy" id="6233"/>
    <lineage>
        <taxon>Eukaryota</taxon>
        <taxon>Metazoa</taxon>
        <taxon>Ecdysozoa</taxon>
        <taxon>Nematoda</taxon>
        <taxon>Chromadorea</taxon>
        <taxon>Rhabditida</taxon>
        <taxon>Tylenchina</taxon>
        <taxon>Panagrolaimomorpha</taxon>
        <taxon>Panagrolaimoidea</taxon>
        <taxon>Panagrolaimidae</taxon>
        <taxon>Panagrellus</taxon>
    </lineage>
</organism>
<keyword evidence="1" id="KW-1133">Transmembrane helix</keyword>
<evidence type="ECO:0000313" key="2">
    <source>
        <dbReference type="Proteomes" id="UP000492821"/>
    </source>
</evidence>
<sequence>MMLVLIVYAFAIQFYFRYKTLCCNVKVSFRLQLILWSCAILFSLAIAVAFMFVYEFHNDLKTYNPEAYDVAAYYFDPDSRIPFVVAPTNSPFLASIFGIGGPTLLLSLGLSIHYGRRISEFVNHSASMTHRFKNVYITFHRSLKIQAITFYISAIVPLILPRRHCHLAVLVHVFGGYICTDAFM</sequence>
<reference evidence="3" key="2">
    <citation type="submission" date="2020-10" db="UniProtKB">
        <authorList>
            <consortium name="WormBaseParasite"/>
        </authorList>
    </citation>
    <scope>IDENTIFICATION</scope>
</reference>
<reference evidence="2" key="1">
    <citation type="journal article" date="2013" name="Genetics">
        <title>The draft genome and transcriptome of Panagrellus redivivus are shaped by the harsh demands of a free-living lifestyle.</title>
        <authorList>
            <person name="Srinivasan J."/>
            <person name="Dillman A.R."/>
            <person name="Macchietto M.G."/>
            <person name="Heikkinen L."/>
            <person name="Lakso M."/>
            <person name="Fracchia K.M."/>
            <person name="Antoshechkin I."/>
            <person name="Mortazavi A."/>
            <person name="Wong G."/>
            <person name="Sternberg P.W."/>
        </authorList>
    </citation>
    <scope>NUCLEOTIDE SEQUENCE [LARGE SCALE GENOMIC DNA]</scope>
    <source>
        <strain evidence="2">MT8872</strain>
    </source>
</reference>
<keyword evidence="1" id="KW-0472">Membrane</keyword>
<evidence type="ECO:0000313" key="3">
    <source>
        <dbReference type="WBParaSite" id="Pan_g7806.t1"/>
    </source>
</evidence>
<feature type="transmembrane region" description="Helical" evidence="1">
    <location>
        <begin position="92"/>
        <end position="114"/>
    </location>
</feature>
<accession>A0A7E5A0T0</accession>
<dbReference type="AlphaFoldDB" id="A0A7E5A0T0"/>
<name>A0A7E5A0T0_PANRE</name>
<protein>
    <submittedName>
        <fullName evidence="3">G protein-coupled receptor</fullName>
    </submittedName>
</protein>
<proteinExistence type="predicted"/>